<reference evidence="1 2" key="1">
    <citation type="submission" date="2019-05" db="EMBL/GenBank/DDBJ databases">
        <title>Another draft genome of Portunus trituberculatus and its Hox gene families provides insights of decapod evolution.</title>
        <authorList>
            <person name="Jeong J.-H."/>
            <person name="Song I."/>
            <person name="Kim S."/>
            <person name="Choi T."/>
            <person name="Kim D."/>
            <person name="Ryu S."/>
            <person name="Kim W."/>
        </authorList>
    </citation>
    <scope>NUCLEOTIDE SEQUENCE [LARGE SCALE GENOMIC DNA]</scope>
    <source>
        <tissue evidence="1">Muscle</tissue>
    </source>
</reference>
<organism evidence="1 2">
    <name type="scientific">Portunus trituberculatus</name>
    <name type="common">Swimming crab</name>
    <name type="synonym">Neptunus trituberculatus</name>
    <dbReference type="NCBI Taxonomy" id="210409"/>
    <lineage>
        <taxon>Eukaryota</taxon>
        <taxon>Metazoa</taxon>
        <taxon>Ecdysozoa</taxon>
        <taxon>Arthropoda</taxon>
        <taxon>Crustacea</taxon>
        <taxon>Multicrustacea</taxon>
        <taxon>Malacostraca</taxon>
        <taxon>Eumalacostraca</taxon>
        <taxon>Eucarida</taxon>
        <taxon>Decapoda</taxon>
        <taxon>Pleocyemata</taxon>
        <taxon>Brachyura</taxon>
        <taxon>Eubrachyura</taxon>
        <taxon>Portunoidea</taxon>
        <taxon>Portunidae</taxon>
        <taxon>Portuninae</taxon>
        <taxon>Portunus</taxon>
    </lineage>
</organism>
<evidence type="ECO:0000313" key="1">
    <source>
        <dbReference type="EMBL" id="MPC10462.1"/>
    </source>
</evidence>
<protein>
    <submittedName>
        <fullName evidence="1">Uncharacterized protein</fullName>
    </submittedName>
</protein>
<gene>
    <name evidence="1" type="ORF">E2C01_003098</name>
</gene>
<keyword evidence="2" id="KW-1185">Reference proteome</keyword>
<dbReference type="AlphaFoldDB" id="A0A5B7CL98"/>
<evidence type="ECO:0000313" key="2">
    <source>
        <dbReference type="Proteomes" id="UP000324222"/>
    </source>
</evidence>
<dbReference type="EMBL" id="VSRR010000118">
    <property type="protein sequence ID" value="MPC10462.1"/>
    <property type="molecule type" value="Genomic_DNA"/>
</dbReference>
<sequence>MLAMSVADCTIANCWTHAAPFPAGAVWFTPYFVFAATRRNLPSSSCISGSCFRMGIRNASPIVSSRNDQQTSLQQQRLLVE</sequence>
<dbReference type="Proteomes" id="UP000324222">
    <property type="component" value="Unassembled WGS sequence"/>
</dbReference>
<name>A0A5B7CL98_PORTR</name>
<accession>A0A5B7CL98</accession>
<proteinExistence type="predicted"/>
<comment type="caution">
    <text evidence="1">The sequence shown here is derived from an EMBL/GenBank/DDBJ whole genome shotgun (WGS) entry which is preliminary data.</text>
</comment>